<feature type="domain" description="NAD(P)-binding" evidence="2">
    <location>
        <begin position="10"/>
        <end position="214"/>
    </location>
</feature>
<dbReference type="PANTHER" id="PTHR43355">
    <property type="entry name" value="FLAVIN REDUCTASE (NADPH)"/>
    <property type="match status" value="1"/>
</dbReference>
<dbReference type="Gene3D" id="3.40.50.720">
    <property type="entry name" value="NAD(P)-binding Rossmann-like Domain"/>
    <property type="match status" value="1"/>
</dbReference>
<reference evidence="3" key="1">
    <citation type="submission" date="2021-10" db="EMBL/GenBank/DDBJ databases">
        <authorList>
            <person name="Piombo E."/>
        </authorList>
    </citation>
    <scope>NUCLEOTIDE SEQUENCE</scope>
</reference>
<organism evidence="3 4">
    <name type="scientific">Clonostachys rhizophaga</name>
    <dbReference type="NCBI Taxonomy" id="160324"/>
    <lineage>
        <taxon>Eukaryota</taxon>
        <taxon>Fungi</taxon>
        <taxon>Dikarya</taxon>
        <taxon>Ascomycota</taxon>
        <taxon>Pezizomycotina</taxon>
        <taxon>Sordariomycetes</taxon>
        <taxon>Hypocreomycetidae</taxon>
        <taxon>Hypocreales</taxon>
        <taxon>Bionectriaceae</taxon>
        <taxon>Clonostachys</taxon>
    </lineage>
</organism>
<dbReference type="Pfam" id="PF13460">
    <property type="entry name" value="NAD_binding_10"/>
    <property type="match status" value="1"/>
</dbReference>
<proteinExistence type="inferred from homology"/>
<dbReference type="InterPro" id="IPR016040">
    <property type="entry name" value="NAD(P)-bd_dom"/>
</dbReference>
<comment type="similarity">
    <text evidence="1">Belongs to the avfA family.</text>
</comment>
<dbReference type="PANTHER" id="PTHR43355:SF2">
    <property type="entry name" value="FLAVIN REDUCTASE (NADPH)"/>
    <property type="match status" value="1"/>
</dbReference>
<dbReference type="AlphaFoldDB" id="A0A9N9VA84"/>
<evidence type="ECO:0000313" key="4">
    <source>
        <dbReference type="Proteomes" id="UP000696573"/>
    </source>
</evidence>
<name>A0A9N9VA84_9HYPO</name>
<evidence type="ECO:0000259" key="2">
    <source>
        <dbReference type="Pfam" id="PF13460"/>
    </source>
</evidence>
<dbReference type="InterPro" id="IPR036291">
    <property type="entry name" value="NAD(P)-bd_dom_sf"/>
</dbReference>
<evidence type="ECO:0000256" key="1">
    <source>
        <dbReference type="ARBA" id="ARBA00038376"/>
    </source>
</evidence>
<dbReference type="OrthoDB" id="10254221at2759"/>
<evidence type="ECO:0000313" key="3">
    <source>
        <dbReference type="EMBL" id="CAH0019812.1"/>
    </source>
</evidence>
<protein>
    <recommendedName>
        <fullName evidence="2">NAD(P)-binding domain-containing protein</fullName>
    </recommendedName>
</protein>
<dbReference type="Proteomes" id="UP000696573">
    <property type="component" value="Unassembled WGS sequence"/>
</dbReference>
<keyword evidence="4" id="KW-1185">Reference proteome</keyword>
<dbReference type="GO" id="GO:0016646">
    <property type="term" value="F:oxidoreductase activity, acting on the CH-NH group of donors, NAD or NADP as acceptor"/>
    <property type="evidence" value="ECO:0007669"/>
    <property type="project" value="TreeGrafter"/>
</dbReference>
<sequence length="232" mass="25505">MTTNKVLVLGATGPSGISLLRELLYRKYSTVAYVRSPSKIPDDISSNSLLTVIKGAMDDREAFTKALSGVDVVLSLLGPTFGSPISPFEDYYRDVVFPAMRDNNVKRIIASSTVSAPDPKDSFVFRVTLMKLLVRVLAPGAIPSIQATAKVFQEEATDLEWTLFRFQNIVGQTDEDSWKKDREGVIHAGYLGDSKIAGWSNRNAIARWVVDLTENGQSEWDKQMPAVGQTSG</sequence>
<accession>A0A9N9VA84</accession>
<dbReference type="InterPro" id="IPR051606">
    <property type="entry name" value="Polyketide_Oxido-like"/>
</dbReference>
<dbReference type="SUPFAM" id="SSF51735">
    <property type="entry name" value="NAD(P)-binding Rossmann-fold domains"/>
    <property type="match status" value="1"/>
</dbReference>
<dbReference type="EMBL" id="CABFNQ020000593">
    <property type="protein sequence ID" value="CAH0019812.1"/>
    <property type="molecule type" value="Genomic_DNA"/>
</dbReference>
<gene>
    <name evidence="3" type="ORF">CRHIZ90672A_00013559</name>
</gene>
<comment type="caution">
    <text evidence="3">The sequence shown here is derived from an EMBL/GenBank/DDBJ whole genome shotgun (WGS) entry which is preliminary data.</text>
</comment>